<evidence type="ECO:0000256" key="1">
    <source>
        <dbReference type="SAM" id="MobiDB-lite"/>
    </source>
</evidence>
<name>A0ABX4Q7F5_9PSED</name>
<sequence length="334" mass="35192">MPGGVKAKHFHGEGRNTKPRLECRSPVGAGLLAKAVCHSTMMLADLTPSRASPLPQGLFGAFEVDFVPGGVKAEHFHGESRNTKPRLECRSPVGAGLLAKAVCRSTMMLADLTPSRASPLPQGLFGAFEVDFMPGGVKAKHFHGEGRNTKPRLECRSPVGAGLLAKAVCHSTMMLADLTPSRASPLPQGLFGAFEVDFVPGGVKAEHFHGESRNTKPRLECRSPVGAGLLAKAVCHSTMMLADLTPSRASPLPQGLFGAFEVDFVPGGVEAEDFHGEGRNTKPRLECRSPVGEGLLAKAVCHSTMMLADLTPSRASPLSQGLFGALEVDFVPGA</sequence>
<organism evidence="2 3">
    <name type="scientific">Pseudomonas baetica</name>
    <dbReference type="NCBI Taxonomy" id="674054"/>
    <lineage>
        <taxon>Bacteria</taxon>
        <taxon>Pseudomonadati</taxon>
        <taxon>Pseudomonadota</taxon>
        <taxon>Gammaproteobacteria</taxon>
        <taxon>Pseudomonadales</taxon>
        <taxon>Pseudomonadaceae</taxon>
        <taxon>Pseudomonas</taxon>
    </lineage>
</organism>
<protein>
    <submittedName>
        <fullName evidence="2">Uncharacterized protein</fullName>
    </submittedName>
</protein>
<evidence type="ECO:0000313" key="3">
    <source>
        <dbReference type="Proteomes" id="UP000232455"/>
    </source>
</evidence>
<comment type="caution">
    <text evidence="2">The sequence shown here is derived from an EMBL/GenBank/DDBJ whole genome shotgun (WGS) entry which is preliminary data.</text>
</comment>
<dbReference type="Proteomes" id="UP000232455">
    <property type="component" value="Unassembled WGS sequence"/>
</dbReference>
<proteinExistence type="predicted"/>
<dbReference type="EMBL" id="PHHE01000001">
    <property type="protein sequence ID" value="PKA72729.1"/>
    <property type="molecule type" value="Genomic_DNA"/>
</dbReference>
<reference evidence="2 3" key="1">
    <citation type="submission" date="2017-11" db="EMBL/GenBank/DDBJ databases">
        <title>Genome sequencing of a diverse group of Pseudomonas species.</title>
        <authorList>
            <person name="Loper J."/>
        </authorList>
    </citation>
    <scope>NUCLEOTIDE SEQUENCE [LARGE SCALE GENOMIC DNA]</scope>
    <source>
        <strain evidence="2 3">LMG 25716</strain>
    </source>
</reference>
<accession>A0ABX4Q7F5</accession>
<keyword evidence="3" id="KW-1185">Reference proteome</keyword>
<feature type="compositionally biased region" description="Basic and acidic residues" evidence="1">
    <location>
        <begin position="10"/>
        <end position="21"/>
    </location>
</feature>
<feature type="region of interest" description="Disordered" evidence="1">
    <location>
        <begin position="1"/>
        <end position="21"/>
    </location>
</feature>
<evidence type="ECO:0000313" key="2">
    <source>
        <dbReference type="EMBL" id="PKA72729.1"/>
    </source>
</evidence>
<gene>
    <name evidence="2" type="ORF">ATI02_5811</name>
</gene>